<name>A0A8H3TU16_9TREE</name>
<evidence type="ECO:0000256" key="1">
    <source>
        <dbReference type="ARBA" id="ARBA00005800"/>
    </source>
</evidence>
<evidence type="ECO:0000256" key="3">
    <source>
        <dbReference type="ARBA" id="ARBA00023155"/>
    </source>
</evidence>
<feature type="DNA-binding region" description="Homeobox" evidence="5">
    <location>
        <begin position="159"/>
        <end position="193"/>
    </location>
</feature>
<reference evidence="8" key="1">
    <citation type="submission" date="2020-07" db="EMBL/GenBank/DDBJ databases">
        <title>Draft Genome Sequence of a Deep-Sea Yeast, Naganishia (Cryptococcus) liquefaciens strain N6.</title>
        <authorList>
            <person name="Han Y.W."/>
            <person name="Kajitani R."/>
            <person name="Morimoto H."/>
            <person name="Parhat M."/>
            <person name="Tsubouchi H."/>
            <person name="Bakenova O."/>
            <person name="Ogata M."/>
            <person name="Argunhan B."/>
            <person name="Aoki R."/>
            <person name="Kajiwara S."/>
            <person name="Itoh T."/>
            <person name="Iwasaki H."/>
        </authorList>
    </citation>
    <scope>NUCLEOTIDE SEQUENCE</scope>
    <source>
        <strain evidence="8">N6</strain>
    </source>
</reference>
<keyword evidence="9" id="KW-1185">Reference proteome</keyword>
<feature type="compositionally biased region" description="Basic and acidic residues" evidence="6">
    <location>
        <begin position="436"/>
        <end position="447"/>
    </location>
</feature>
<comment type="similarity">
    <text evidence="1">Belongs to the TALE/M-ATYP homeobox family.</text>
</comment>
<dbReference type="Gene3D" id="1.10.10.60">
    <property type="entry name" value="Homeodomain-like"/>
    <property type="match status" value="1"/>
</dbReference>
<dbReference type="GO" id="GO:0005634">
    <property type="term" value="C:nucleus"/>
    <property type="evidence" value="ECO:0007669"/>
    <property type="project" value="UniProtKB-SubCell"/>
</dbReference>
<feature type="region of interest" description="Disordered" evidence="6">
    <location>
        <begin position="434"/>
        <end position="463"/>
    </location>
</feature>
<dbReference type="InterPro" id="IPR001356">
    <property type="entry name" value="HD"/>
</dbReference>
<feature type="compositionally biased region" description="Basic and acidic residues" evidence="6">
    <location>
        <begin position="116"/>
        <end position="130"/>
    </location>
</feature>
<dbReference type="CDD" id="cd00086">
    <property type="entry name" value="homeodomain"/>
    <property type="match status" value="1"/>
</dbReference>
<dbReference type="GO" id="GO:0003677">
    <property type="term" value="F:DNA binding"/>
    <property type="evidence" value="ECO:0007669"/>
    <property type="project" value="UniProtKB-UniRule"/>
</dbReference>
<feature type="compositionally biased region" description="Polar residues" evidence="6">
    <location>
        <begin position="346"/>
        <end position="360"/>
    </location>
</feature>
<dbReference type="AlphaFoldDB" id="A0A8H3TU16"/>
<feature type="region of interest" description="Disordered" evidence="6">
    <location>
        <begin position="103"/>
        <end position="142"/>
    </location>
</feature>
<dbReference type="Proteomes" id="UP000620104">
    <property type="component" value="Unassembled WGS sequence"/>
</dbReference>
<keyword evidence="4 5" id="KW-0539">Nucleus</keyword>
<feature type="domain" description="Homeobox" evidence="7">
    <location>
        <begin position="157"/>
        <end position="192"/>
    </location>
</feature>
<accession>A0A8H3TU16</accession>
<gene>
    <name evidence="8" type="ORF">NliqN6_3505</name>
</gene>
<protein>
    <recommendedName>
        <fullName evidence="7">Homeobox domain-containing protein</fullName>
    </recommendedName>
</protein>
<evidence type="ECO:0000256" key="4">
    <source>
        <dbReference type="ARBA" id="ARBA00023242"/>
    </source>
</evidence>
<evidence type="ECO:0000256" key="5">
    <source>
        <dbReference type="PROSITE-ProRule" id="PRU00108"/>
    </source>
</evidence>
<evidence type="ECO:0000313" key="9">
    <source>
        <dbReference type="Proteomes" id="UP000620104"/>
    </source>
</evidence>
<comment type="caution">
    <text evidence="8">The sequence shown here is derived from an EMBL/GenBank/DDBJ whole genome shotgun (WGS) entry which is preliminary data.</text>
</comment>
<evidence type="ECO:0000313" key="8">
    <source>
        <dbReference type="EMBL" id="GHJ87103.1"/>
    </source>
</evidence>
<comment type="subcellular location">
    <subcellularLocation>
        <location evidence="5">Nucleus</location>
    </subcellularLocation>
</comment>
<feature type="region of interest" description="Disordered" evidence="6">
    <location>
        <begin position="289"/>
        <end position="391"/>
    </location>
</feature>
<dbReference type="EMBL" id="BLZA01000021">
    <property type="protein sequence ID" value="GHJ87103.1"/>
    <property type="molecule type" value="Genomic_DNA"/>
</dbReference>
<evidence type="ECO:0000256" key="2">
    <source>
        <dbReference type="ARBA" id="ARBA00023125"/>
    </source>
</evidence>
<dbReference type="GO" id="GO:0006355">
    <property type="term" value="P:regulation of DNA-templated transcription"/>
    <property type="evidence" value="ECO:0007669"/>
    <property type="project" value="InterPro"/>
</dbReference>
<evidence type="ECO:0000256" key="6">
    <source>
        <dbReference type="SAM" id="MobiDB-lite"/>
    </source>
</evidence>
<organism evidence="8 9">
    <name type="scientific">Naganishia liquefaciens</name>
    <dbReference type="NCBI Taxonomy" id="104408"/>
    <lineage>
        <taxon>Eukaryota</taxon>
        <taxon>Fungi</taxon>
        <taxon>Dikarya</taxon>
        <taxon>Basidiomycota</taxon>
        <taxon>Agaricomycotina</taxon>
        <taxon>Tremellomycetes</taxon>
        <taxon>Filobasidiales</taxon>
        <taxon>Filobasidiaceae</taxon>
        <taxon>Naganishia</taxon>
    </lineage>
</organism>
<keyword evidence="3 5" id="KW-0371">Homeobox</keyword>
<dbReference type="InterPro" id="IPR009057">
    <property type="entry name" value="Homeodomain-like_sf"/>
</dbReference>
<dbReference type="OrthoDB" id="2595030at2759"/>
<proteinExistence type="inferred from homology"/>
<feature type="compositionally biased region" description="Basic residues" evidence="6">
    <location>
        <begin position="333"/>
        <end position="343"/>
    </location>
</feature>
<feature type="compositionally biased region" description="Polar residues" evidence="6">
    <location>
        <begin position="375"/>
        <end position="384"/>
    </location>
</feature>
<keyword evidence="2 5" id="KW-0238">DNA-binding</keyword>
<feature type="compositionally biased region" description="Polar residues" evidence="6">
    <location>
        <begin position="451"/>
        <end position="461"/>
    </location>
</feature>
<dbReference type="SUPFAM" id="SSF46689">
    <property type="entry name" value="Homeodomain-like"/>
    <property type="match status" value="1"/>
</dbReference>
<dbReference type="PROSITE" id="PS50071">
    <property type="entry name" value="HOMEOBOX_2"/>
    <property type="match status" value="1"/>
</dbReference>
<dbReference type="InterPro" id="IPR008422">
    <property type="entry name" value="KN_HD"/>
</dbReference>
<evidence type="ECO:0000259" key="7">
    <source>
        <dbReference type="PROSITE" id="PS50071"/>
    </source>
</evidence>
<dbReference type="Pfam" id="PF05920">
    <property type="entry name" value="Homeobox_KN"/>
    <property type="match status" value="1"/>
</dbReference>
<sequence>MQHNFRNGTMAELHRILLDCDLQMIMTDGSARAKWMNVWKQVSRHLQLAKSWGNQDGERTLRLMHNTSNNQRLVIEQLIDLKKRGDCEIESLVRFMDRLSTHSPKEDYSVTGPTKAIDHRRGVIKSDLDGKGSSGSQSPEDADDHLRHWCLSNITLPFPNKSAKRHLTSLTGMDTRQLNTWFTNMRRRSGYTELMRKYADGDKELFEKLCQQADKGEGPEGLTEALQEMRRYVGRKPKGEVGDWLVNIIEESHREENTRPSKKARIAEAAEHTIAQPQIIAQAISEEKPSITPLSASEPDRASPNDSAVAEFASNASGPPALDPVERTPSKAKSARSPHKKIKVYTFSTGASDETHTTTPSKRRPTAPSRPNPLRTVSTTSDNSAHAVDGSLRTVSGSSSIVSNVSSNLNFTFPTFQQATPPVQANLLRMPSFDATQKHPPQDRAPRSESLAAQQYQQPSPSLHFGHPEINQFVFNPNLPHTIQLPPSSFTTSYTAFQQPVLYPTIQLMIPAPLPYGFQQSTAFQQPITHSGRDVETLKRGFETIDGMEDERTAKIARFGAL</sequence>